<proteinExistence type="predicted"/>
<feature type="compositionally biased region" description="Basic and acidic residues" evidence="1">
    <location>
        <begin position="62"/>
        <end position="90"/>
    </location>
</feature>
<dbReference type="EMBL" id="UGVC01000001">
    <property type="protein sequence ID" value="SUD89878.1"/>
    <property type="molecule type" value="Genomic_DNA"/>
</dbReference>
<accession>A0A379LH63</accession>
<gene>
    <name evidence="3" type="ORF">NCTC10526_00184</name>
</gene>
<evidence type="ECO:0000313" key="3">
    <source>
        <dbReference type="EMBL" id="SUD89878.1"/>
    </source>
</evidence>
<feature type="region of interest" description="Disordered" evidence="1">
    <location>
        <begin position="30"/>
        <end position="130"/>
    </location>
</feature>
<evidence type="ECO:0000256" key="2">
    <source>
        <dbReference type="SAM" id="SignalP"/>
    </source>
</evidence>
<reference evidence="3 4" key="1">
    <citation type="submission" date="2018-06" db="EMBL/GenBank/DDBJ databases">
        <authorList>
            <consortium name="Pathogen Informatics"/>
            <person name="Doyle S."/>
        </authorList>
    </citation>
    <scope>NUCLEOTIDE SEQUENCE [LARGE SCALE GENOMIC DNA]</scope>
    <source>
        <strain evidence="3 4">NCTC10526</strain>
    </source>
</reference>
<dbReference type="AlphaFoldDB" id="A0A379LH63"/>
<dbReference type="RefSeq" id="WP_028858659.1">
    <property type="nucleotide sequence ID" value="NZ_CAJHAQ010000001.1"/>
</dbReference>
<evidence type="ECO:0008006" key="5">
    <source>
        <dbReference type="Google" id="ProtNLM"/>
    </source>
</evidence>
<organism evidence="3 4">
    <name type="scientific">Psychrobacter phenylpyruvicus</name>
    <dbReference type="NCBI Taxonomy" id="29432"/>
    <lineage>
        <taxon>Bacteria</taxon>
        <taxon>Pseudomonadati</taxon>
        <taxon>Pseudomonadota</taxon>
        <taxon>Gammaproteobacteria</taxon>
        <taxon>Moraxellales</taxon>
        <taxon>Moraxellaceae</taxon>
        <taxon>Psychrobacter</taxon>
    </lineage>
</organism>
<sequence>MKNLKKSILAPVFAVGLLSMGVTACDNAANAPEVEEPAESNSIETQDNAGTMATDSNMGTVSEEHDMNNMEDHGMGENAMKEDNVPKPEGDLTQLDPNAPETKKGEVDTGMLDQDQVIDGTETQEHVSTN</sequence>
<dbReference type="PROSITE" id="PS51257">
    <property type="entry name" value="PROKAR_LIPOPROTEIN"/>
    <property type="match status" value="1"/>
</dbReference>
<keyword evidence="2" id="KW-0732">Signal</keyword>
<evidence type="ECO:0000313" key="4">
    <source>
        <dbReference type="Proteomes" id="UP000254123"/>
    </source>
</evidence>
<name>A0A379LH63_9GAMM</name>
<dbReference type="Proteomes" id="UP000254123">
    <property type="component" value="Unassembled WGS sequence"/>
</dbReference>
<keyword evidence="4" id="KW-1185">Reference proteome</keyword>
<evidence type="ECO:0000256" key="1">
    <source>
        <dbReference type="SAM" id="MobiDB-lite"/>
    </source>
</evidence>
<feature type="compositionally biased region" description="Polar residues" evidence="1">
    <location>
        <begin position="40"/>
        <end position="60"/>
    </location>
</feature>
<feature type="chain" id="PRO_5016648523" description="Secreted protein" evidence="2">
    <location>
        <begin position="25"/>
        <end position="130"/>
    </location>
</feature>
<feature type="signal peptide" evidence="2">
    <location>
        <begin position="1"/>
        <end position="24"/>
    </location>
</feature>
<protein>
    <recommendedName>
        <fullName evidence="5">Secreted protein</fullName>
    </recommendedName>
</protein>